<dbReference type="Proteomes" id="UP000308382">
    <property type="component" value="Unassembled WGS sequence"/>
</dbReference>
<reference evidence="1 2" key="1">
    <citation type="journal article" date="2017" name="Int. J. Syst. Evol. Microbiol.">
        <title>Maripseudobacter aurantiacus gen. nov., sp. nov., a novel member of the family Flavobacteriaceae isolated from a sedimentation basin.</title>
        <authorList>
            <person name="Chen C."/>
            <person name="Su Y."/>
            <person name="Tao T."/>
            <person name="Fu G."/>
            <person name="Zhang C."/>
            <person name="Sun C."/>
            <person name="Zhang X."/>
            <person name="Wu M."/>
        </authorList>
    </citation>
    <scope>NUCLEOTIDE SEQUENCE [LARGE SCALE GENOMIC DNA]</scope>
    <source>
        <strain evidence="2">CDA4</strain>
    </source>
</reference>
<gene>
    <name evidence="1" type="ORF">FEK29_03915</name>
</gene>
<evidence type="ECO:0000313" key="1">
    <source>
        <dbReference type="EMBL" id="TLF46926.1"/>
    </source>
</evidence>
<evidence type="ECO:0000313" key="2">
    <source>
        <dbReference type="Proteomes" id="UP000308382"/>
    </source>
</evidence>
<proteinExistence type="predicted"/>
<dbReference type="AlphaFoldDB" id="A0A5R8MBL7"/>
<organism evidence="1 2">
    <name type="scientific">Maribacter aurantiacus</name>
    <dbReference type="NCBI Taxonomy" id="1882343"/>
    <lineage>
        <taxon>Bacteria</taxon>
        <taxon>Pseudomonadati</taxon>
        <taxon>Bacteroidota</taxon>
        <taxon>Flavobacteriia</taxon>
        <taxon>Flavobacteriales</taxon>
        <taxon>Flavobacteriaceae</taxon>
        <taxon>Maribacter</taxon>
    </lineage>
</organism>
<keyword evidence="2" id="KW-1185">Reference proteome</keyword>
<comment type="caution">
    <text evidence="1">The sequence shown here is derived from an EMBL/GenBank/DDBJ whole genome shotgun (WGS) entry which is preliminary data.</text>
</comment>
<accession>A0A5R8MBL7</accession>
<dbReference type="RefSeq" id="WP_138257069.1">
    <property type="nucleotide sequence ID" value="NZ_VBUK01000001.1"/>
</dbReference>
<dbReference type="EMBL" id="VBUK01000001">
    <property type="protein sequence ID" value="TLF46926.1"/>
    <property type="molecule type" value="Genomic_DNA"/>
</dbReference>
<protein>
    <submittedName>
        <fullName evidence="1">Uncharacterized protein</fullName>
    </submittedName>
</protein>
<sequence length="145" mass="16959">MKIGDFDRFTLKNTIHPFGIRPNVENRLTVGIVLEPFKDCNTQTRGAILYLQTEPYARDETGLFPTRFRNAYYGDLYEKHPDGTKSKDLLLFQFIEQTKELIIDAFYGYYPRSRKELTQLIDGHNWHKKNAPESVSKVVQNFDGH</sequence>
<name>A0A5R8MBL7_9FLAO</name>